<dbReference type="InterPro" id="IPR020904">
    <property type="entry name" value="Sc_DH/Rdtase_CS"/>
</dbReference>
<dbReference type="SUPFAM" id="SSF51735">
    <property type="entry name" value="NAD(P)-binding Rossmann-fold domains"/>
    <property type="match status" value="1"/>
</dbReference>
<dbReference type="PRINTS" id="PR00081">
    <property type="entry name" value="GDHRDH"/>
</dbReference>
<gene>
    <name evidence="3" type="ORF">BDZ31_002783</name>
</gene>
<reference evidence="3 4" key="1">
    <citation type="submission" date="2020-08" db="EMBL/GenBank/DDBJ databases">
        <title>Genomic Encyclopedia of Archaeal and Bacterial Type Strains, Phase II (KMG-II): from individual species to whole genera.</title>
        <authorList>
            <person name="Goeker M."/>
        </authorList>
    </citation>
    <scope>NUCLEOTIDE SEQUENCE [LARGE SCALE GENOMIC DNA]</scope>
    <source>
        <strain evidence="3 4">DSM 23288</strain>
    </source>
</reference>
<dbReference type="Gene3D" id="3.40.50.720">
    <property type="entry name" value="NAD(P)-binding Rossmann-like Domain"/>
    <property type="match status" value="1"/>
</dbReference>
<sequence length="271" mass="28341">MSTTETAAVDDRRLPGQLPATVVVTGTGGDGLGAVSAKLLAAAGTRVIGVDLAEVAEYDNYTHVRGDVTVQETWDRVLAALDAAGETGRLGLMTSAAYLEVGTVLDLDLDVWRKTYEINVIGTVLGMKALLPRMIAARDGSIVTIASIDALHAEQQLVSYCASKAAVLQLSRTAALDHARDGVNVNCVLPGPMRAGLFERHMSSAADPEQFLATRANRQPFGEIPRPEEVAKVALFLLSDAAKGMTGAQVTADAGLTTGFDFRTGAEGSSA</sequence>
<dbReference type="Proteomes" id="UP000585272">
    <property type="component" value="Unassembled WGS sequence"/>
</dbReference>
<keyword evidence="4" id="KW-1185">Reference proteome</keyword>
<proteinExistence type="inferred from homology"/>
<dbReference type="FunFam" id="3.40.50.720:FF:000084">
    <property type="entry name" value="Short-chain dehydrogenase reductase"/>
    <property type="match status" value="1"/>
</dbReference>
<evidence type="ECO:0000313" key="3">
    <source>
        <dbReference type="EMBL" id="MBB4663194.1"/>
    </source>
</evidence>
<dbReference type="PROSITE" id="PS00061">
    <property type="entry name" value="ADH_SHORT"/>
    <property type="match status" value="1"/>
</dbReference>
<name>A0A840IGJ0_9ACTN</name>
<dbReference type="PANTHER" id="PTHR24321">
    <property type="entry name" value="DEHYDROGENASES, SHORT CHAIN"/>
    <property type="match status" value="1"/>
</dbReference>
<comment type="similarity">
    <text evidence="1">Belongs to the short-chain dehydrogenases/reductases (SDR) family.</text>
</comment>
<dbReference type="CDD" id="cd05233">
    <property type="entry name" value="SDR_c"/>
    <property type="match status" value="1"/>
</dbReference>
<keyword evidence="2" id="KW-0560">Oxidoreductase</keyword>
<dbReference type="AlphaFoldDB" id="A0A840IGJ0"/>
<protein>
    <submittedName>
        <fullName evidence="3">NAD(P)-dependent dehydrogenase (Short-subunit alcohol dehydrogenase family)</fullName>
    </submittedName>
</protein>
<dbReference type="RefSeq" id="WP_183342920.1">
    <property type="nucleotide sequence ID" value="NZ_JACHNU010000003.1"/>
</dbReference>
<comment type="caution">
    <text evidence="3">The sequence shown here is derived from an EMBL/GenBank/DDBJ whole genome shotgun (WGS) entry which is preliminary data.</text>
</comment>
<dbReference type="InterPro" id="IPR002347">
    <property type="entry name" value="SDR_fam"/>
</dbReference>
<accession>A0A840IGJ0</accession>
<evidence type="ECO:0000256" key="2">
    <source>
        <dbReference type="ARBA" id="ARBA00023002"/>
    </source>
</evidence>
<evidence type="ECO:0000256" key="1">
    <source>
        <dbReference type="ARBA" id="ARBA00006484"/>
    </source>
</evidence>
<dbReference type="PANTHER" id="PTHR24321:SF8">
    <property type="entry name" value="ESTRADIOL 17-BETA-DEHYDROGENASE 8-RELATED"/>
    <property type="match status" value="1"/>
</dbReference>
<dbReference type="GO" id="GO:0016491">
    <property type="term" value="F:oxidoreductase activity"/>
    <property type="evidence" value="ECO:0007669"/>
    <property type="project" value="UniProtKB-KW"/>
</dbReference>
<dbReference type="Pfam" id="PF13561">
    <property type="entry name" value="adh_short_C2"/>
    <property type="match status" value="1"/>
</dbReference>
<evidence type="ECO:0000313" key="4">
    <source>
        <dbReference type="Proteomes" id="UP000585272"/>
    </source>
</evidence>
<dbReference type="EMBL" id="JACHNU010000003">
    <property type="protein sequence ID" value="MBB4663194.1"/>
    <property type="molecule type" value="Genomic_DNA"/>
</dbReference>
<organism evidence="3 4">
    <name type="scientific">Conexibacter arvalis</name>
    <dbReference type="NCBI Taxonomy" id="912552"/>
    <lineage>
        <taxon>Bacteria</taxon>
        <taxon>Bacillati</taxon>
        <taxon>Actinomycetota</taxon>
        <taxon>Thermoleophilia</taxon>
        <taxon>Solirubrobacterales</taxon>
        <taxon>Conexibacteraceae</taxon>
        <taxon>Conexibacter</taxon>
    </lineage>
</organism>
<dbReference type="InterPro" id="IPR036291">
    <property type="entry name" value="NAD(P)-bd_dom_sf"/>
</dbReference>